<dbReference type="SUPFAM" id="SSF55154">
    <property type="entry name" value="CYTH-like phosphatases"/>
    <property type="match status" value="1"/>
</dbReference>
<comment type="function">
    <text evidence="8">First step of mRNA capping. Converts the 5'-triphosphate end of a nascent mRNA chain into a diphosphate end.</text>
</comment>
<comment type="cofactor">
    <cofactor evidence="1 8">
        <name>Mg(2+)</name>
        <dbReference type="ChEBI" id="CHEBI:18420"/>
    </cofactor>
</comment>
<evidence type="ECO:0000256" key="1">
    <source>
        <dbReference type="ARBA" id="ARBA00001946"/>
    </source>
</evidence>
<sequence length="212" mass="24299">MPLEETLFGAAVVVNELDEIQGHIQSFLERFIIDEGLNYEVEAKFGTCIDRGTNERVSLPVLNTCAHWTYRHDKSVDTVYTTPARKKVRVSRDQQGRILEVMEKRKVADLPIHCPASPLDIRVSINTETKMPITEEAQIVDWMKQSERRKDRISYVFDNFVKVDLTQASGGSRTLHELEVELVHSQQQMADPRLPARFISNILDIARYASTQ</sequence>
<evidence type="ECO:0000313" key="11">
    <source>
        <dbReference type="Proteomes" id="UP000240830"/>
    </source>
</evidence>
<evidence type="ECO:0000256" key="8">
    <source>
        <dbReference type="RuleBase" id="RU367053"/>
    </source>
</evidence>
<evidence type="ECO:0000256" key="7">
    <source>
        <dbReference type="ARBA" id="ARBA00047740"/>
    </source>
</evidence>
<dbReference type="PANTHER" id="PTHR28118:SF1">
    <property type="entry name" value="POLYNUCLEOTIDE 5'-TRIPHOSPHATASE CTL1-RELATED"/>
    <property type="match status" value="1"/>
</dbReference>
<keyword evidence="8" id="KW-0506">mRNA capping</keyword>
<protein>
    <recommendedName>
        <fullName evidence="8">mRNA-capping enzyme subunit beta</fullName>
        <ecNumber evidence="8">3.6.1.74</ecNumber>
    </recommendedName>
    <alternativeName>
        <fullName evidence="8">mRNA 5'-phosphatase</fullName>
    </alternativeName>
    <alternativeName>
        <fullName evidence="8">mRNA 5'-triphosphate monophosphatase</fullName>
    </alternativeName>
</protein>
<dbReference type="Proteomes" id="UP000240830">
    <property type="component" value="Unassembled WGS sequence"/>
</dbReference>
<evidence type="ECO:0000313" key="10">
    <source>
        <dbReference type="EMBL" id="PJF16952.1"/>
    </source>
</evidence>
<evidence type="ECO:0000259" key="9">
    <source>
        <dbReference type="Pfam" id="PF02940"/>
    </source>
</evidence>
<keyword evidence="5 8" id="KW-0378">Hydrolase</keyword>
<dbReference type="GO" id="GO:0004651">
    <property type="term" value="F:polynucleotide 5'-phosphatase activity"/>
    <property type="evidence" value="ECO:0007669"/>
    <property type="project" value="UniProtKB-UniRule"/>
</dbReference>
<comment type="caution">
    <text evidence="10">The sequence shown here is derived from an EMBL/GenBank/DDBJ whole genome shotgun (WGS) entry which is preliminary data.</text>
</comment>
<dbReference type="InterPro" id="IPR004206">
    <property type="entry name" value="mRNA_triPase_Cet1"/>
</dbReference>
<dbReference type="GO" id="GO:0031533">
    <property type="term" value="C:mRNA capping enzyme complex"/>
    <property type="evidence" value="ECO:0007669"/>
    <property type="project" value="UniProtKB-UniRule"/>
</dbReference>
<comment type="subunit">
    <text evidence="8">Heterodimer. The mRNA-capping enzyme is composed of two separate chains alpha and beta, respectively a mRNA guanylyltransferase and an mRNA 5'-triphosphate monophosphatase.</text>
</comment>
<dbReference type="EMBL" id="MTSL01000200">
    <property type="protein sequence ID" value="PJF16952.1"/>
    <property type="molecule type" value="Genomic_DNA"/>
</dbReference>
<comment type="catalytic activity">
    <reaction evidence="7">
        <text>a 5'-end triphospho-ribonucleoside in mRNA + H2O = a 5'-end diphospho-ribonucleoside in mRNA + phosphate + H(+)</text>
        <dbReference type="Rhea" id="RHEA:67004"/>
        <dbReference type="Rhea" id="RHEA-COMP:17164"/>
        <dbReference type="Rhea" id="RHEA-COMP:17165"/>
        <dbReference type="ChEBI" id="CHEBI:15377"/>
        <dbReference type="ChEBI" id="CHEBI:15378"/>
        <dbReference type="ChEBI" id="CHEBI:43474"/>
        <dbReference type="ChEBI" id="CHEBI:167616"/>
        <dbReference type="ChEBI" id="CHEBI:167618"/>
        <dbReference type="EC" id="3.6.1.74"/>
    </reaction>
    <physiologicalReaction direction="left-to-right" evidence="7">
        <dbReference type="Rhea" id="RHEA:67005"/>
    </physiologicalReaction>
</comment>
<dbReference type="GO" id="GO:0140818">
    <property type="term" value="F:mRNA 5'-triphosphate monophosphatase activity"/>
    <property type="evidence" value="ECO:0007669"/>
    <property type="project" value="UniProtKB-EC"/>
</dbReference>
<keyword evidence="11" id="KW-1185">Reference proteome</keyword>
<evidence type="ECO:0000256" key="6">
    <source>
        <dbReference type="ARBA" id="ARBA00023242"/>
    </source>
</evidence>
<dbReference type="EC" id="3.6.1.74" evidence="8"/>
<keyword evidence="4 8" id="KW-0507">mRNA processing</keyword>
<dbReference type="GO" id="GO:0006370">
    <property type="term" value="P:7-methylguanosine mRNA capping"/>
    <property type="evidence" value="ECO:0007669"/>
    <property type="project" value="UniProtKB-UniRule"/>
</dbReference>
<gene>
    <name evidence="10" type="ORF">PSACC_03228</name>
</gene>
<dbReference type="STRING" id="1246581.A0A2H9TGN5"/>
<organism evidence="10 11">
    <name type="scientific">Paramicrosporidium saccamoebae</name>
    <dbReference type="NCBI Taxonomy" id="1246581"/>
    <lineage>
        <taxon>Eukaryota</taxon>
        <taxon>Fungi</taxon>
        <taxon>Fungi incertae sedis</taxon>
        <taxon>Cryptomycota</taxon>
        <taxon>Cryptomycota incertae sedis</taxon>
        <taxon>Paramicrosporidium</taxon>
    </lineage>
</organism>
<name>A0A2H9TGN5_9FUNG</name>
<dbReference type="OrthoDB" id="272147at2759"/>
<keyword evidence="6 8" id="KW-0539">Nucleus</keyword>
<evidence type="ECO:0000256" key="4">
    <source>
        <dbReference type="ARBA" id="ARBA00022664"/>
    </source>
</evidence>
<dbReference type="InterPro" id="IPR040343">
    <property type="entry name" value="Cet1/Ctl1"/>
</dbReference>
<accession>A0A2H9TGN5</accession>
<dbReference type="CDD" id="cd07470">
    <property type="entry name" value="CYTH-like_mRNA_RTPase"/>
    <property type="match status" value="1"/>
</dbReference>
<dbReference type="InterPro" id="IPR033469">
    <property type="entry name" value="CYTH-like_dom_sf"/>
</dbReference>
<dbReference type="Gene3D" id="3.20.100.10">
    <property type="entry name" value="mRNA triphosphatase Cet1-like"/>
    <property type="match status" value="2"/>
</dbReference>
<evidence type="ECO:0000256" key="5">
    <source>
        <dbReference type="ARBA" id="ARBA00022801"/>
    </source>
</evidence>
<comment type="subcellular location">
    <subcellularLocation>
        <location evidence="2 8">Nucleus</location>
    </subcellularLocation>
</comment>
<dbReference type="Pfam" id="PF02940">
    <property type="entry name" value="mRNA_triPase"/>
    <property type="match status" value="1"/>
</dbReference>
<dbReference type="AlphaFoldDB" id="A0A2H9TGN5"/>
<feature type="domain" description="mRNA triphosphatase Cet1-like" evidence="9">
    <location>
        <begin position="68"/>
        <end position="182"/>
    </location>
</feature>
<evidence type="ECO:0000256" key="3">
    <source>
        <dbReference type="ARBA" id="ARBA00006345"/>
    </source>
</evidence>
<proteinExistence type="inferred from homology"/>
<dbReference type="InterPro" id="IPR037009">
    <property type="entry name" value="mRNA_triPase_Cet1_sf"/>
</dbReference>
<reference evidence="10 11" key="1">
    <citation type="submission" date="2016-10" db="EMBL/GenBank/DDBJ databases">
        <title>The genome of Paramicrosporidium saccamoebae is the missing link in understanding Cryptomycota and Microsporidia evolution.</title>
        <authorList>
            <person name="Quandt C.A."/>
            <person name="Beaudet D."/>
            <person name="Corsaro D."/>
            <person name="Michel R."/>
            <person name="Corradi N."/>
            <person name="James T."/>
        </authorList>
    </citation>
    <scope>NUCLEOTIDE SEQUENCE [LARGE SCALE GENOMIC DNA]</scope>
    <source>
        <strain evidence="10 11">KSL3</strain>
    </source>
</reference>
<evidence type="ECO:0000256" key="2">
    <source>
        <dbReference type="ARBA" id="ARBA00004123"/>
    </source>
</evidence>
<dbReference type="PANTHER" id="PTHR28118">
    <property type="entry name" value="POLYNUCLEOTIDE 5'-TRIPHOSPHATASE-RELATED"/>
    <property type="match status" value="1"/>
</dbReference>
<comment type="similarity">
    <text evidence="3 8">Belongs to the fungal TPase family.</text>
</comment>